<dbReference type="NCBIfam" id="TIGR01415">
    <property type="entry name" value="trpB_rel"/>
    <property type="match status" value="1"/>
</dbReference>
<keyword evidence="6 12" id="KW-0028">Amino-acid biosynthesis</keyword>
<feature type="modified residue" description="N6-(pyridoxal phosphate)lysine" evidence="12">
    <location>
        <position position="112"/>
    </location>
</feature>
<evidence type="ECO:0000259" key="13">
    <source>
        <dbReference type="Pfam" id="PF00291"/>
    </source>
</evidence>
<dbReference type="PANTHER" id="PTHR48077:SF6">
    <property type="entry name" value="TRYPTOPHAN SYNTHASE"/>
    <property type="match status" value="1"/>
</dbReference>
<reference evidence="14" key="1">
    <citation type="journal article" date="2020" name="ISME J.">
        <title>Gammaproteobacteria mediating utilization of methyl-, sulfur- and petroleum organic compounds in deep ocean hydrothermal plumes.</title>
        <authorList>
            <person name="Zhou Z."/>
            <person name="Liu Y."/>
            <person name="Pan J."/>
            <person name="Cron B.R."/>
            <person name="Toner B.M."/>
            <person name="Anantharaman K."/>
            <person name="Breier J.A."/>
            <person name="Dick G.J."/>
            <person name="Li M."/>
        </authorList>
    </citation>
    <scope>NUCLEOTIDE SEQUENCE</scope>
    <source>
        <strain evidence="14">SZUA-1515</strain>
    </source>
</reference>
<accession>A0A833EAE4</accession>
<keyword evidence="10 12" id="KW-0456">Lyase</keyword>
<evidence type="ECO:0000313" key="14">
    <source>
        <dbReference type="EMBL" id="HIQ30194.1"/>
    </source>
</evidence>
<evidence type="ECO:0000256" key="12">
    <source>
        <dbReference type="HAMAP-Rule" id="MF_00133"/>
    </source>
</evidence>
<evidence type="ECO:0000313" key="15">
    <source>
        <dbReference type="Proteomes" id="UP000608579"/>
    </source>
</evidence>
<dbReference type="HAMAP" id="MF_00133">
    <property type="entry name" value="Trp_synth_beta"/>
    <property type="match status" value="1"/>
</dbReference>
<gene>
    <name evidence="12" type="primary">trpB</name>
    <name evidence="14" type="ORF">EYH45_06490</name>
</gene>
<dbReference type="InterPro" id="IPR006654">
    <property type="entry name" value="Trp_synth_beta"/>
</dbReference>
<organism evidence="14 15">
    <name type="scientific">Caldiarchaeum subterraneum</name>
    <dbReference type="NCBI Taxonomy" id="311458"/>
    <lineage>
        <taxon>Archaea</taxon>
        <taxon>Nitrososphaerota</taxon>
        <taxon>Candidatus Caldarchaeales</taxon>
        <taxon>Candidatus Caldarchaeaceae</taxon>
        <taxon>Candidatus Caldarchaeum</taxon>
    </lineage>
</organism>
<dbReference type="Pfam" id="PF00291">
    <property type="entry name" value="PALP"/>
    <property type="match status" value="1"/>
</dbReference>
<dbReference type="Gene3D" id="3.40.50.1100">
    <property type="match status" value="2"/>
</dbReference>
<evidence type="ECO:0000256" key="11">
    <source>
        <dbReference type="ARBA" id="ARBA00049047"/>
    </source>
</evidence>
<name>A0A833EAE4_CALS0</name>
<comment type="similarity">
    <text evidence="4 12">Belongs to the TrpB family.</text>
</comment>
<evidence type="ECO:0000256" key="5">
    <source>
        <dbReference type="ARBA" id="ARBA00011270"/>
    </source>
</evidence>
<evidence type="ECO:0000256" key="10">
    <source>
        <dbReference type="ARBA" id="ARBA00023239"/>
    </source>
</evidence>
<evidence type="ECO:0000256" key="2">
    <source>
        <dbReference type="ARBA" id="ARBA00002786"/>
    </source>
</evidence>
<proteinExistence type="inferred from homology"/>
<evidence type="ECO:0000256" key="9">
    <source>
        <dbReference type="ARBA" id="ARBA00023141"/>
    </source>
</evidence>
<dbReference type="InterPro" id="IPR001926">
    <property type="entry name" value="TrpB-like_PALP"/>
</dbReference>
<evidence type="ECO:0000256" key="6">
    <source>
        <dbReference type="ARBA" id="ARBA00022605"/>
    </source>
</evidence>
<dbReference type="PROSITE" id="PS00168">
    <property type="entry name" value="TRP_SYNTHASE_BETA"/>
    <property type="match status" value="1"/>
</dbReference>
<dbReference type="InterPro" id="IPR006653">
    <property type="entry name" value="Trp_synth_b_CS"/>
</dbReference>
<dbReference type="Proteomes" id="UP000608579">
    <property type="component" value="Unassembled WGS sequence"/>
</dbReference>
<dbReference type="GO" id="GO:0005737">
    <property type="term" value="C:cytoplasm"/>
    <property type="evidence" value="ECO:0007669"/>
    <property type="project" value="TreeGrafter"/>
</dbReference>
<dbReference type="InterPro" id="IPR023026">
    <property type="entry name" value="Trp_synth_beta/beta-like"/>
</dbReference>
<comment type="cofactor">
    <cofactor evidence="1 12">
        <name>pyridoxal 5'-phosphate</name>
        <dbReference type="ChEBI" id="CHEBI:597326"/>
    </cofactor>
</comment>
<comment type="subunit">
    <text evidence="5 12">Tetramer of two alpha and two beta chains.</text>
</comment>
<dbReference type="InterPro" id="IPR036052">
    <property type="entry name" value="TrpB-like_PALP_sf"/>
</dbReference>
<dbReference type="PIRSF" id="PIRSF001413">
    <property type="entry name" value="Trp_syn_beta"/>
    <property type="match status" value="1"/>
</dbReference>
<dbReference type="AlphaFoldDB" id="A0A833EAE4"/>
<dbReference type="PIRSF" id="PIRSF500824">
    <property type="entry name" value="TrpB_prok"/>
    <property type="match status" value="1"/>
</dbReference>
<sequence>MSRKVINLDENELPKQWYNILPDLPRPLPPPVDPSTKQPVDPAKLERIFAKELIKQELSPERWIPIPDEIRDVYRIWRPTPLIRAERLEKFLKTPARIYYKWEGVSPPGSHKPNTAVAQAYYNMKEGIERLTTETGAGQWGSALSFACNLFGLKCSVYMVRISYEQKPARKVLMRSWGADVVPSPSDRTNFGRKLLQENPNHPGSLGIAISEALEDCVTHDNTRYSLGSVLNHVLMHQTVQGLEAKKQLEQIEEYPDIVAGCVGGGSSFSGLFWPFYYDIVSGKAPKPVKIVGTEPISCPTMTKGIYTYDFGDTAKMTPLLPMYTLGSDFIPPPIHAGGLRYHGDAPTLCLLLSEGKIEPRAYDQISVFDAAVTFARTEGFLPGPEPAHTIKFVIDEALRCKTTGEEKVILFNLCGHGYFDLSAYEAYFDGKLQPFDYPEEEVKKSLEKLKQDLPWIEEVRKQFIGA</sequence>
<comment type="function">
    <text evidence="2 12">The beta subunit is responsible for the synthesis of L-tryptophan from indole and L-serine.</text>
</comment>
<dbReference type="EMBL" id="DQVM01000123">
    <property type="protein sequence ID" value="HIQ30194.1"/>
    <property type="molecule type" value="Genomic_DNA"/>
</dbReference>
<dbReference type="UniPathway" id="UPA00035">
    <property type="reaction ID" value="UER00044"/>
</dbReference>
<feature type="domain" description="Tryptophan synthase beta chain-like PALP" evidence="13">
    <location>
        <begin position="77"/>
        <end position="416"/>
    </location>
</feature>
<dbReference type="GO" id="GO:0030170">
    <property type="term" value="F:pyridoxal phosphate binding"/>
    <property type="evidence" value="ECO:0007669"/>
    <property type="project" value="InterPro"/>
</dbReference>
<evidence type="ECO:0000256" key="8">
    <source>
        <dbReference type="ARBA" id="ARBA00022898"/>
    </source>
</evidence>
<dbReference type="InterPro" id="IPR006316">
    <property type="entry name" value="Trp_synth_b-like"/>
</dbReference>
<dbReference type="GO" id="GO:0004834">
    <property type="term" value="F:tryptophan synthase activity"/>
    <property type="evidence" value="ECO:0007669"/>
    <property type="project" value="UniProtKB-UniRule"/>
</dbReference>
<dbReference type="NCBIfam" id="NF009057">
    <property type="entry name" value="PRK12391.1"/>
    <property type="match status" value="1"/>
</dbReference>
<keyword evidence="7 12" id="KW-0822">Tryptophan biosynthesis</keyword>
<protein>
    <recommendedName>
        <fullName evidence="12">Tryptophan synthase beta chain</fullName>
        <ecNumber evidence="12">4.2.1.20</ecNumber>
    </recommendedName>
</protein>
<dbReference type="PANTHER" id="PTHR48077">
    <property type="entry name" value="TRYPTOPHAN SYNTHASE-RELATED"/>
    <property type="match status" value="1"/>
</dbReference>
<evidence type="ECO:0000256" key="1">
    <source>
        <dbReference type="ARBA" id="ARBA00001933"/>
    </source>
</evidence>
<dbReference type="EC" id="4.2.1.20" evidence="12"/>
<keyword evidence="9 12" id="KW-0057">Aromatic amino acid biosynthesis</keyword>
<dbReference type="SUPFAM" id="SSF53686">
    <property type="entry name" value="Tryptophan synthase beta subunit-like PLP-dependent enzymes"/>
    <property type="match status" value="1"/>
</dbReference>
<comment type="pathway">
    <text evidence="3 12">Amino-acid biosynthesis; L-tryptophan biosynthesis; L-tryptophan from chorismate: step 5/5.</text>
</comment>
<evidence type="ECO:0000256" key="3">
    <source>
        <dbReference type="ARBA" id="ARBA00004733"/>
    </source>
</evidence>
<comment type="caution">
    <text evidence="14">The sequence shown here is derived from an EMBL/GenBank/DDBJ whole genome shotgun (WGS) entry which is preliminary data.</text>
</comment>
<dbReference type="GO" id="GO:0052684">
    <property type="term" value="F:L-serine hydro-lyase (adding indole, L-tryptophan-forming) activity"/>
    <property type="evidence" value="ECO:0007669"/>
    <property type="project" value="TreeGrafter"/>
</dbReference>
<keyword evidence="8 12" id="KW-0663">Pyridoxal phosphate</keyword>
<comment type="catalytic activity">
    <reaction evidence="11 12">
        <text>(1S,2R)-1-C-(indol-3-yl)glycerol 3-phosphate + L-serine = D-glyceraldehyde 3-phosphate + L-tryptophan + H2O</text>
        <dbReference type="Rhea" id="RHEA:10532"/>
        <dbReference type="ChEBI" id="CHEBI:15377"/>
        <dbReference type="ChEBI" id="CHEBI:33384"/>
        <dbReference type="ChEBI" id="CHEBI:57912"/>
        <dbReference type="ChEBI" id="CHEBI:58866"/>
        <dbReference type="ChEBI" id="CHEBI:59776"/>
        <dbReference type="EC" id="4.2.1.20"/>
    </reaction>
</comment>
<evidence type="ECO:0000256" key="7">
    <source>
        <dbReference type="ARBA" id="ARBA00022822"/>
    </source>
</evidence>
<dbReference type="CDD" id="cd06446">
    <property type="entry name" value="Trp-synth_B"/>
    <property type="match status" value="1"/>
</dbReference>
<evidence type="ECO:0000256" key="4">
    <source>
        <dbReference type="ARBA" id="ARBA00009982"/>
    </source>
</evidence>